<dbReference type="Proteomes" id="UP000016481">
    <property type="component" value="Unassembled WGS sequence"/>
</dbReference>
<keyword evidence="1" id="KW-0479">Metal-binding</keyword>
<reference evidence="2 3" key="1">
    <citation type="submission" date="2013-08" db="EMBL/GenBank/DDBJ databases">
        <authorList>
            <person name="Weinstock G."/>
            <person name="Sodergren E."/>
            <person name="Wylie T."/>
            <person name="Fulton L."/>
            <person name="Fulton R."/>
            <person name="Fronick C."/>
            <person name="O'Laughlin M."/>
            <person name="Godfrey J."/>
            <person name="Miner T."/>
            <person name="Herter B."/>
            <person name="Appelbaum E."/>
            <person name="Cordes M."/>
            <person name="Lek S."/>
            <person name="Wollam A."/>
            <person name="Pepin K.H."/>
            <person name="Palsikar V.B."/>
            <person name="Mitreva M."/>
            <person name="Wilson R.K."/>
        </authorList>
    </citation>
    <scope>NUCLEOTIDE SEQUENCE [LARGE SCALE GENOMIC DNA]</scope>
    <source>
        <strain evidence="2 3">F0530</strain>
    </source>
</reference>
<dbReference type="PATRIC" id="fig|1321817.3.peg.2"/>
<dbReference type="Gene3D" id="1.50.10.20">
    <property type="match status" value="1"/>
</dbReference>
<gene>
    <name evidence="2" type="ORF">HMPREF1978_00003</name>
</gene>
<dbReference type="PRINTS" id="PR01950">
    <property type="entry name" value="LANCSUPER"/>
</dbReference>
<dbReference type="GO" id="GO:0031179">
    <property type="term" value="P:peptide modification"/>
    <property type="evidence" value="ECO:0007669"/>
    <property type="project" value="InterPro"/>
</dbReference>
<dbReference type="InterPro" id="IPR007822">
    <property type="entry name" value="LANC-like"/>
</dbReference>
<dbReference type="GO" id="GO:0046872">
    <property type="term" value="F:metal ion binding"/>
    <property type="evidence" value="ECO:0007669"/>
    <property type="project" value="UniProtKB-KW"/>
</dbReference>
<dbReference type="PRINTS" id="PR01955">
    <property type="entry name" value="LANCFRANKIA"/>
</dbReference>
<dbReference type="HOGENOM" id="CLU_688171_0_0_11"/>
<dbReference type="SMART" id="SM01260">
    <property type="entry name" value="LANC_like"/>
    <property type="match status" value="1"/>
</dbReference>
<comment type="caution">
    <text evidence="2">The sequence shown here is derived from an EMBL/GenBank/DDBJ whole genome shotgun (WGS) entry which is preliminary data.</text>
</comment>
<keyword evidence="1" id="KW-0862">Zinc</keyword>
<dbReference type="RefSeq" id="WP_021604102.1">
    <property type="nucleotide sequence ID" value="NZ_KE951497.1"/>
</dbReference>
<sequence length="400" mass="43328">MKSRAAVQNLATNVAKHLDNIVPVEYEDAQRGNHFNINGGTPGAILYLSVLDALFPDEGYDLRAHTYATTMISEYRLNPNIGIGLFGGTTLLAWCLRAISRDGTRYQGAISDLESRIEFQITQYLTAIAKMDSPIPSEYYDVISGLSGVLLYSSRFRSPKLLSTSQQIGNTFCDILSSWGVKGFGSLSAVSRQVSPGHEDETDYGYAHGLLGVLMSCLVSDSTKNKDVLLTTELDKLIHLSTESNSSLLPYSSGNLQAGLSVGRYAWCYGNVPFYFLSQLLDPVDPTRAQVLADLAVAPLSLAHGADRNDFGMIGLIDNSICHGRAGVLLGLQPSPVSADFDSIQTRLVEDIDYTLDEVNDGGFLEGDLGTIAVRLALECSSSIGRLPAFFPFVSPMLWG</sequence>
<name>U1QG17_9ACTO</name>
<proteinExistence type="predicted"/>
<accession>U1QG17</accession>
<evidence type="ECO:0000313" key="3">
    <source>
        <dbReference type="Proteomes" id="UP000016481"/>
    </source>
</evidence>
<feature type="binding site" evidence="1">
    <location>
        <position position="268"/>
    </location>
    <ligand>
        <name>Zn(2+)</name>
        <dbReference type="ChEBI" id="CHEBI:29105"/>
    </ligand>
</feature>
<dbReference type="Pfam" id="PF05147">
    <property type="entry name" value="LANC_like"/>
    <property type="match status" value="1"/>
</dbReference>
<dbReference type="AlphaFoldDB" id="U1QG17"/>
<evidence type="ECO:0000256" key="1">
    <source>
        <dbReference type="PIRSR" id="PIRSR607822-1"/>
    </source>
</evidence>
<dbReference type="SUPFAM" id="SSF158745">
    <property type="entry name" value="LanC-like"/>
    <property type="match status" value="1"/>
</dbReference>
<evidence type="ECO:0000313" key="2">
    <source>
        <dbReference type="EMBL" id="ERH20829.1"/>
    </source>
</evidence>
<organism evidence="2 3">
    <name type="scientific">Actinomyces graevenitzii F0530</name>
    <dbReference type="NCBI Taxonomy" id="1321817"/>
    <lineage>
        <taxon>Bacteria</taxon>
        <taxon>Bacillati</taxon>
        <taxon>Actinomycetota</taxon>
        <taxon>Actinomycetes</taxon>
        <taxon>Actinomycetales</taxon>
        <taxon>Actinomycetaceae</taxon>
        <taxon>Actinomyces</taxon>
    </lineage>
</organism>
<protein>
    <submittedName>
        <fullName evidence="2">Lanthionine synthetase C-like protein</fullName>
    </submittedName>
</protein>
<dbReference type="EMBL" id="AWSC01000001">
    <property type="protein sequence ID" value="ERH20829.1"/>
    <property type="molecule type" value="Genomic_DNA"/>
</dbReference>